<evidence type="ECO:0000256" key="7">
    <source>
        <dbReference type="ARBA" id="ARBA00022786"/>
    </source>
</evidence>
<dbReference type="EC" id="2.3.2.31" evidence="2"/>
<comment type="catalytic activity">
    <reaction evidence="1">
        <text>[E2 ubiquitin-conjugating enzyme]-S-ubiquitinyl-L-cysteine + [acceptor protein]-L-lysine = [E2 ubiquitin-conjugating enzyme]-L-cysteine + [acceptor protein]-N(6)-ubiquitinyl-L-lysine.</text>
        <dbReference type="EC" id="2.3.2.31"/>
    </reaction>
</comment>
<keyword evidence="13" id="KW-1185">Reference proteome</keyword>
<dbReference type="CDD" id="cd22584">
    <property type="entry name" value="Rcat_RBR_unk"/>
    <property type="match status" value="1"/>
</dbReference>
<evidence type="ECO:0000256" key="8">
    <source>
        <dbReference type="ARBA" id="ARBA00022833"/>
    </source>
</evidence>
<dbReference type="Pfam" id="PF01485">
    <property type="entry name" value="IBR"/>
    <property type="match status" value="2"/>
</dbReference>
<accession>A0A0D2Q4H6</accession>
<keyword evidence="5" id="KW-0677">Repeat</keyword>
<evidence type="ECO:0000313" key="12">
    <source>
        <dbReference type="EMBL" id="KJA26500.1"/>
    </source>
</evidence>
<dbReference type="Gene3D" id="1.20.120.1750">
    <property type="match status" value="1"/>
</dbReference>
<reference evidence="13" key="1">
    <citation type="submission" date="2014-04" db="EMBL/GenBank/DDBJ databases">
        <title>Evolutionary Origins and Diversification of the Mycorrhizal Mutualists.</title>
        <authorList>
            <consortium name="DOE Joint Genome Institute"/>
            <consortium name="Mycorrhizal Genomics Consortium"/>
            <person name="Kohler A."/>
            <person name="Kuo A."/>
            <person name="Nagy L.G."/>
            <person name="Floudas D."/>
            <person name="Copeland A."/>
            <person name="Barry K.W."/>
            <person name="Cichocki N."/>
            <person name="Veneault-Fourrey C."/>
            <person name="LaButti K."/>
            <person name="Lindquist E.A."/>
            <person name="Lipzen A."/>
            <person name="Lundell T."/>
            <person name="Morin E."/>
            <person name="Murat C."/>
            <person name="Riley R."/>
            <person name="Ohm R."/>
            <person name="Sun H."/>
            <person name="Tunlid A."/>
            <person name="Henrissat B."/>
            <person name="Grigoriev I.V."/>
            <person name="Hibbett D.S."/>
            <person name="Martin F."/>
        </authorList>
    </citation>
    <scope>NUCLEOTIDE SEQUENCE [LARGE SCALE GENOMIC DNA]</scope>
    <source>
        <strain evidence="13">FD-334 SS-4</strain>
    </source>
</reference>
<evidence type="ECO:0000259" key="11">
    <source>
        <dbReference type="PROSITE" id="PS51873"/>
    </source>
</evidence>
<dbReference type="InterPro" id="IPR001841">
    <property type="entry name" value="Znf_RING"/>
</dbReference>
<keyword evidence="4" id="KW-0479">Metal-binding</keyword>
<dbReference type="STRING" id="945553.A0A0D2Q4H6"/>
<evidence type="ECO:0000256" key="3">
    <source>
        <dbReference type="ARBA" id="ARBA00022679"/>
    </source>
</evidence>
<dbReference type="SUPFAM" id="SSF57850">
    <property type="entry name" value="RING/U-box"/>
    <property type="match status" value="2"/>
</dbReference>
<dbReference type="AlphaFoldDB" id="A0A0D2Q4H6"/>
<dbReference type="GO" id="GO:0016567">
    <property type="term" value="P:protein ubiquitination"/>
    <property type="evidence" value="ECO:0007669"/>
    <property type="project" value="InterPro"/>
</dbReference>
<dbReference type="PANTHER" id="PTHR11685">
    <property type="entry name" value="RBR FAMILY RING FINGER AND IBR DOMAIN-CONTAINING"/>
    <property type="match status" value="1"/>
</dbReference>
<dbReference type="PROSITE" id="PS00518">
    <property type="entry name" value="ZF_RING_1"/>
    <property type="match status" value="1"/>
</dbReference>
<keyword evidence="8" id="KW-0862">Zinc</keyword>
<evidence type="ECO:0000256" key="6">
    <source>
        <dbReference type="ARBA" id="ARBA00022771"/>
    </source>
</evidence>
<dbReference type="CDD" id="cd20335">
    <property type="entry name" value="BRcat_RBR"/>
    <property type="match status" value="1"/>
</dbReference>
<evidence type="ECO:0000259" key="10">
    <source>
        <dbReference type="PROSITE" id="PS50089"/>
    </source>
</evidence>
<name>A0A0D2Q4H6_HYPSF</name>
<dbReference type="InterPro" id="IPR002867">
    <property type="entry name" value="IBR_dom"/>
</dbReference>
<evidence type="ECO:0000256" key="5">
    <source>
        <dbReference type="ARBA" id="ARBA00022737"/>
    </source>
</evidence>
<dbReference type="InterPro" id="IPR031127">
    <property type="entry name" value="E3_UB_ligase_RBR"/>
</dbReference>
<feature type="domain" description="RING-type" evidence="11">
    <location>
        <begin position="224"/>
        <end position="415"/>
    </location>
</feature>
<evidence type="ECO:0000256" key="2">
    <source>
        <dbReference type="ARBA" id="ARBA00012251"/>
    </source>
</evidence>
<dbReference type="InterPro" id="IPR013083">
    <property type="entry name" value="Znf_RING/FYVE/PHD"/>
</dbReference>
<feature type="domain" description="RING-type" evidence="10">
    <location>
        <begin position="228"/>
        <end position="272"/>
    </location>
</feature>
<dbReference type="SMART" id="SM00647">
    <property type="entry name" value="IBR"/>
    <property type="match status" value="2"/>
</dbReference>
<dbReference type="Pfam" id="PF00097">
    <property type="entry name" value="zf-C3HC4"/>
    <property type="match status" value="1"/>
</dbReference>
<dbReference type="Proteomes" id="UP000054270">
    <property type="component" value="Unassembled WGS sequence"/>
</dbReference>
<dbReference type="Gene3D" id="3.30.40.10">
    <property type="entry name" value="Zinc/RING finger domain, C3HC4 (zinc finger)"/>
    <property type="match status" value="1"/>
</dbReference>
<dbReference type="PROSITE" id="PS50089">
    <property type="entry name" value="ZF_RING_2"/>
    <property type="match status" value="1"/>
</dbReference>
<dbReference type="PROSITE" id="PS51873">
    <property type="entry name" value="TRIAD"/>
    <property type="match status" value="1"/>
</dbReference>
<evidence type="ECO:0000313" key="13">
    <source>
        <dbReference type="Proteomes" id="UP000054270"/>
    </source>
</evidence>
<evidence type="ECO:0000256" key="1">
    <source>
        <dbReference type="ARBA" id="ARBA00001798"/>
    </source>
</evidence>
<protein>
    <recommendedName>
        <fullName evidence="2">RBR-type E3 ubiquitin transferase</fullName>
        <ecNumber evidence="2">2.3.2.31</ecNumber>
    </recommendedName>
</protein>
<dbReference type="InterPro" id="IPR017907">
    <property type="entry name" value="Znf_RING_CS"/>
</dbReference>
<evidence type="ECO:0000256" key="4">
    <source>
        <dbReference type="ARBA" id="ARBA00022723"/>
    </source>
</evidence>
<sequence length="415" mass="44911">MSLLYPPSFELDFQPQHAYVDQISAIVDHGDDGIDAETAVRMAQFAIQDMDALLAAQKGKLRADAPASSDEEYALQLQAESFREWLFVAQDAVFARSLGGALQTDAALLDVARVVEAAAVQDRLAAEMVERGEALPPPTPVQQRLEDPTFVMEPEPASPLVELSDEVAVSVEQSVPPALDDVHAFHAAIMDDLGELESIFEEISNAKSSSSKAPVAGPSVLGKRMIQCTICTGELRFDKALHTPCDHYYCRECVTSYVEGTTRDEELFPIRCCLQPIPVDQITQFITPALQKAFEKKQAEYTVPAKERIYCINAACHIFLGSSAGVTATGVSCPACAAMTCPQCKQAEHVGEDCVTVSSAAQLRALAGQNGWQTCPGCNMLVERTQGCPHMVCRCKTEFCYLCANVWTACSCAAA</sequence>
<dbReference type="OrthoDB" id="9977870at2759"/>
<dbReference type="OMA" id="INRRCEA"/>
<dbReference type="InterPro" id="IPR044066">
    <property type="entry name" value="TRIAD_supradom"/>
</dbReference>
<dbReference type="GO" id="GO:0061630">
    <property type="term" value="F:ubiquitin protein ligase activity"/>
    <property type="evidence" value="ECO:0007669"/>
    <property type="project" value="UniProtKB-EC"/>
</dbReference>
<dbReference type="GO" id="GO:0008270">
    <property type="term" value="F:zinc ion binding"/>
    <property type="evidence" value="ECO:0007669"/>
    <property type="project" value="UniProtKB-KW"/>
</dbReference>
<dbReference type="EMBL" id="KN817527">
    <property type="protein sequence ID" value="KJA26500.1"/>
    <property type="molecule type" value="Genomic_DNA"/>
</dbReference>
<gene>
    <name evidence="12" type="ORF">HYPSUDRAFT_180644</name>
</gene>
<keyword evidence="7" id="KW-0833">Ubl conjugation pathway</keyword>
<evidence type="ECO:0000256" key="9">
    <source>
        <dbReference type="PROSITE-ProRule" id="PRU00175"/>
    </source>
</evidence>
<proteinExistence type="predicted"/>
<dbReference type="InterPro" id="IPR018957">
    <property type="entry name" value="Znf_C3HC4_RING-type"/>
</dbReference>
<keyword evidence="6 9" id="KW-0863">Zinc-finger</keyword>
<organism evidence="12 13">
    <name type="scientific">Hypholoma sublateritium (strain FD-334 SS-4)</name>
    <dbReference type="NCBI Taxonomy" id="945553"/>
    <lineage>
        <taxon>Eukaryota</taxon>
        <taxon>Fungi</taxon>
        <taxon>Dikarya</taxon>
        <taxon>Basidiomycota</taxon>
        <taxon>Agaricomycotina</taxon>
        <taxon>Agaricomycetes</taxon>
        <taxon>Agaricomycetidae</taxon>
        <taxon>Agaricales</taxon>
        <taxon>Agaricineae</taxon>
        <taxon>Strophariaceae</taxon>
        <taxon>Hypholoma</taxon>
    </lineage>
</organism>
<keyword evidence="3" id="KW-0808">Transferase</keyword>